<proteinExistence type="predicted"/>
<dbReference type="Proteomes" id="UP000219522">
    <property type="component" value="Unassembled WGS sequence"/>
</dbReference>
<evidence type="ECO:0000313" key="2">
    <source>
        <dbReference type="Proteomes" id="UP000219522"/>
    </source>
</evidence>
<sequence length="39" mass="3944">MRKLTATLIVSLIGLIALSVSTTVAACGDSSNSSYSSPK</sequence>
<keyword evidence="2" id="KW-1185">Reference proteome</keyword>
<protein>
    <recommendedName>
        <fullName evidence="3">Lipoprotein</fullName>
    </recommendedName>
</protein>
<organism evidence="1 2">
    <name type="scientific">Caballeronia arationis</name>
    <dbReference type="NCBI Taxonomy" id="1777142"/>
    <lineage>
        <taxon>Bacteria</taxon>
        <taxon>Pseudomonadati</taxon>
        <taxon>Pseudomonadota</taxon>
        <taxon>Betaproteobacteria</taxon>
        <taxon>Burkholderiales</taxon>
        <taxon>Burkholderiaceae</taxon>
        <taxon>Caballeronia</taxon>
    </lineage>
</organism>
<comment type="caution">
    <text evidence="1">The sequence shown here is derived from an EMBL/GenBank/DDBJ whole genome shotgun (WGS) entry which is preliminary data.</text>
</comment>
<evidence type="ECO:0008006" key="3">
    <source>
        <dbReference type="Google" id="ProtNLM"/>
    </source>
</evidence>
<gene>
    <name evidence="1" type="ORF">SAMN05446927_4548</name>
</gene>
<dbReference type="EMBL" id="OCSU01000002">
    <property type="protein sequence ID" value="SOE81277.1"/>
    <property type="molecule type" value="Genomic_DNA"/>
</dbReference>
<accession>A0A7Z7I999</accession>
<evidence type="ECO:0000313" key="1">
    <source>
        <dbReference type="EMBL" id="SOE81277.1"/>
    </source>
</evidence>
<reference evidence="1 2" key="1">
    <citation type="submission" date="2017-09" db="EMBL/GenBank/DDBJ databases">
        <authorList>
            <person name="Varghese N."/>
            <person name="Submissions S."/>
        </authorList>
    </citation>
    <scope>NUCLEOTIDE SEQUENCE [LARGE SCALE GENOMIC DNA]</scope>
    <source>
        <strain evidence="1 2">OK806</strain>
    </source>
</reference>
<dbReference type="PROSITE" id="PS51257">
    <property type="entry name" value="PROKAR_LIPOPROTEIN"/>
    <property type="match status" value="1"/>
</dbReference>
<dbReference type="AlphaFoldDB" id="A0A7Z7I999"/>
<name>A0A7Z7I999_9BURK</name>